<keyword evidence="2" id="KW-0808">Transferase</keyword>
<proteinExistence type="predicted"/>
<evidence type="ECO:0000259" key="1">
    <source>
        <dbReference type="PROSITE" id="PS51186"/>
    </source>
</evidence>
<comment type="caution">
    <text evidence="2">The sequence shown here is derived from an EMBL/GenBank/DDBJ whole genome shotgun (WGS) entry which is preliminary data.</text>
</comment>
<keyword evidence="3" id="KW-1185">Reference proteome</keyword>
<dbReference type="InterPro" id="IPR000182">
    <property type="entry name" value="GNAT_dom"/>
</dbReference>
<dbReference type="Pfam" id="PF00583">
    <property type="entry name" value="Acetyltransf_1"/>
    <property type="match status" value="1"/>
</dbReference>
<name>A0ABU8BMV8_9BRAD</name>
<evidence type="ECO:0000313" key="2">
    <source>
        <dbReference type="EMBL" id="MEH2559900.1"/>
    </source>
</evidence>
<dbReference type="CDD" id="cd04301">
    <property type="entry name" value="NAT_SF"/>
    <property type="match status" value="1"/>
</dbReference>
<dbReference type="Gene3D" id="3.40.630.30">
    <property type="match status" value="1"/>
</dbReference>
<dbReference type="Proteomes" id="UP001364224">
    <property type="component" value="Unassembled WGS sequence"/>
</dbReference>
<dbReference type="PROSITE" id="PS51186">
    <property type="entry name" value="GNAT"/>
    <property type="match status" value="1"/>
</dbReference>
<sequence length="146" mass="16597">MSVIALRDITAATVRVICDLETREEQKRFVAPNAVSIAQAYFEPRAIFRAVYADEVPVGFVMWKPTDETEVAYLWRFMIDHNHQKMGHAKQAITQLIDLLRDAGYRRMQTSVVLGDGGPLDFYRSIGFVETDAMLSNGERVLTRSL</sequence>
<dbReference type="RefSeq" id="WP_334488478.1">
    <property type="nucleotide sequence ID" value="NZ_JAZHRV010000001.1"/>
</dbReference>
<organism evidence="2 3">
    <name type="scientific">Bradyrhizobium algeriense</name>
    <dbReference type="NCBI Taxonomy" id="634784"/>
    <lineage>
        <taxon>Bacteria</taxon>
        <taxon>Pseudomonadati</taxon>
        <taxon>Pseudomonadota</taxon>
        <taxon>Alphaproteobacteria</taxon>
        <taxon>Hyphomicrobiales</taxon>
        <taxon>Nitrobacteraceae</taxon>
        <taxon>Bradyrhizobium</taxon>
    </lineage>
</organism>
<dbReference type="InterPro" id="IPR016181">
    <property type="entry name" value="Acyl_CoA_acyltransferase"/>
</dbReference>
<gene>
    <name evidence="2" type="ORF">V1286_007429</name>
</gene>
<dbReference type="GO" id="GO:0004145">
    <property type="term" value="F:diamine N-acetyltransferase activity"/>
    <property type="evidence" value="ECO:0007669"/>
    <property type="project" value="UniProtKB-EC"/>
</dbReference>
<dbReference type="EMBL" id="JAZHRV010000001">
    <property type="protein sequence ID" value="MEH2559900.1"/>
    <property type="molecule type" value="Genomic_DNA"/>
</dbReference>
<reference evidence="2 3" key="1">
    <citation type="submission" date="2024-02" db="EMBL/GenBank/DDBJ databases">
        <title>Adaptive strategies in a cosmopolitan and abundant soil bacterium.</title>
        <authorList>
            <person name="Carini P."/>
        </authorList>
    </citation>
    <scope>NUCLEOTIDE SEQUENCE [LARGE SCALE GENOMIC DNA]</scope>
    <source>
        <strain evidence="2 3">AZCC 1608</strain>
    </source>
</reference>
<accession>A0ABU8BMV8</accession>
<dbReference type="EC" id="2.3.1.57" evidence="2"/>
<keyword evidence="2" id="KW-0012">Acyltransferase</keyword>
<dbReference type="SUPFAM" id="SSF55729">
    <property type="entry name" value="Acyl-CoA N-acyltransferases (Nat)"/>
    <property type="match status" value="1"/>
</dbReference>
<evidence type="ECO:0000313" key="3">
    <source>
        <dbReference type="Proteomes" id="UP001364224"/>
    </source>
</evidence>
<feature type="domain" description="N-acetyltransferase" evidence="1">
    <location>
        <begin position="4"/>
        <end position="146"/>
    </location>
</feature>
<protein>
    <submittedName>
        <fullName evidence="2">Diamine N-acetyltransferase</fullName>
        <ecNumber evidence="2">2.3.1.57</ecNumber>
    </submittedName>
</protein>